<name>A0A6J4QXE0_9ACTN</name>
<keyword evidence="1" id="KW-0472">Membrane</keyword>
<sequence>MRGLSSRLRENSALFYVWLIVLLTPFGLLVRYLVPGVFESDFVFAVLITLLATGVVLGIWDYRRRGTGRWLRANPIAFFAILVILLLANVSAPVFLTASADVLFVEIVTGVLALSLFLALAVGERR</sequence>
<reference evidence="2" key="1">
    <citation type="submission" date="2020-02" db="EMBL/GenBank/DDBJ databases">
        <authorList>
            <person name="Meier V. D."/>
        </authorList>
    </citation>
    <scope>NUCLEOTIDE SEQUENCE</scope>
    <source>
        <strain evidence="2">AVDCRST_MAG28</strain>
    </source>
</reference>
<evidence type="ECO:0000256" key="1">
    <source>
        <dbReference type="SAM" id="Phobius"/>
    </source>
</evidence>
<keyword evidence="1" id="KW-1133">Transmembrane helix</keyword>
<keyword evidence="1" id="KW-0812">Transmembrane</keyword>
<feature type="transmembrane region" description="Helical" evidence="1">
    <location>
        <begin position="102"/>
        <end position="122"/>
    </location>
</feature>
<feature type="transmembrane region" description="Helical" evidence="1">
    <location>
        <begin position="12"/>
        <end position="30"/>
    </location>
</feature>
<gene>
    <name evidence="2" type="ORF">AVDCRST_MAG28-2650</name>
</gene>
<accession>A0A6J4QXE0</accession>
<protein>
    <submittedName>
        <fullName evidence="2">Uncharacterized protein</fullName>
    </submittedName>
</protein>
<evidence type="ECO:0000313" key="2">
    <source>
        <dbReference type="EMBL" id="CAA9457835.1"/>
    </source>
</evidence>
<organism evidence="2">
    <name type="scientific">uncultured Rubrobacteraceae bacterium</name>
    <dbReference type="NCBI Taxonomy" id="349277"/>
    <lineage>
        <taxon>Bacteria</taxon>
        <taxon>Bacillati</taxon>
        <taxon>Actinomycetota</taxon>
        <taxon>Rubrobacteria</taxon>
        <taxon>Rubrobacterales</taxon>
        <taxon>Rubrobacteraceae</taxon>
        <taxon>environmental samples</taxon>
    </lineage>
</organism>
<feature type="transmembrane region" description="Helical" evidence="1">
    <location>
        <begin position="42"/>
        <end position="62"/>
    </location>
</feature>
<feature type="transmembrane region" description="Helical" evidence="1">
    <location>
        <begin position="74"/>
        <end position="96"/>
    </location>
</feature>
<dbReference type="AlphaFoldDB" id="A0A6J4QXE0"/>
<proteinExistence type="predicted"/>
<dbReference type="EMBL" id="CADCVE010000061">
    <property type="protein sequence ID" value="CAA9457835.1"/>
    <property type="molecule type" value="Genomic_DNA"/>
</dbReference>